<dbReference type="Gene3D" id="2.160.20.10">
    <property type="entry name" value="Single-stranded right-handed beta-helix, Pectin lyase-like"/>
    <property type="match status" value="4"/>
</dbReference>
<keyword evidence="7" id="KW-1185">Reference proteome</keyword>
<dbReference type="SUPFAM" id="SSF51126">
    <property type="entry name" value="Pectin lyase-like"/>
    <property type="match status" value="4"/>
</dbReference>
<dbReference type="EMBL" id="JARBHB010000003">
    <property type="protein sequence ID" value="KAJ8891353.1"/>
    <property type="molecule type" value="Genomic_DNA"/>
</dbReference>
<accession>A0ABQ9I5V3</accession>
<evidence type="ECO:0000313" key="6">
    <source>
        <dbReference type="EMBL" id="KAJ8891353.1"/>
    </source>
</evidence>
<keyword evidence="3 4" id="KW-0326">Glycosidase</keyword>
<evidence type="ECO:0008006" key="8">
    <source>
        <dbReference type="Google" id="ProtNLM"/>
    </source>
</evidence>
<dbReference type="InterPro" id="IPR051801">
    <property type="entry name" value="GH28_Enzymes"/>
</dbReference>
<keyword evidence="5" id="KW-0732">Signal</keyword>
<evidence type="ECO:0000256" key="1">
    <source>
        <dbReference type="ARBA" id="ARBA00008834"/>
    </source>
</evidence>
<comment type="caution">
    <text evidence="6">The sequence shown here is derived from an EMBL/GenBank/DDBJ whole genome shotgun (WGS) entry which is preliminary data.</text>
</comment>
<dbReference type="InterPro" id="IPR012334">
    <property type="entry name" value="Pectin_lyas_fold"/>
</dbReference>
<feature type="signal peptide" evidence="5">
    <location>
        <begin position="1"/>
        <end position="22"/>
    </location>
</feature>
<dbReference type="PANTHER" id="PTHR31339">
    <property type="entry name" value="PECTIN LYASE-RELATED"/>
    <property type="match status" value="1"/>
</dbReference>
<dbReference type="InterPro" id="IPR011050">
    <property type="entry name" value="Pectin_lyase_fold/virulence"/>
</dbReference>
<reference evidence="6 7" key="1">
    <citation type="submission" date="2023-02" db="EMBL/GenBank/DDBJ databases">
        <title>LHISI_Scaffold_Assembly.</title>
        <authorList>
            <person name="Stuart O.P."/>
            <person name="Cleave R."/>
            <person name="Magrath M.J.L."/>
            <person name="Mikheyev A.S."/>
        </authorList>
    </citation>
    <scope>NUCLEOTIDE SEQUENCE [LARGE SCALE GENOMIC DNA]</scope>
    <source>
        <strain evidence="6">Daus_M_001</strain>
        <tissue evidence="6">Leg muscle</tissue>
    </source>
</reference>
<dbReference type="InterPro" id="IPR000743">
    <property type="entry name" value="Glyco_hydro_28"/>
</dbReference>
<organism evidence="6 7">
    <name type="scientific">Dryococelus australis</name>
    <dbReference type="NCBI Taxonomy" id="614101"/>
    <lineage>
        <taxon>Eukaryota</taxon>
        <taxon>Metazoa</taxon>
        <taxon>Ecdysozoa</taxon>
        <taxon>Arthropoda</taxon>
        <taxon>Hexapoda</taxon>
        <taxon>Insecta</taxon>
        <taxon>Pterygota</taxon>
        <taxon>Neoptera</taxon>
        <taxon>Polyneoptera</taxon>
        <taxon>Phasmatodea</taxon>
        <taxon>Verophasmatodea</taxon>
        <taxon>Anareolatae</taxon>
        <taxon>Phasmatidae</taxon>
        <taxon>Eurycanthinae</taxon>
        <taxon>Dryococelus</taxon>
    </lineage>
</organism>
<feature type="chain" id="PRO_5047441466" description="Glycoside hydrolase family 28" evidence="5">
    <location>
        <begin position="23"/>
        <end position="1446"/>
    </location>
</feature>
<evidence type="ECO:0000256" key="5">
    <source>
        <dbReference type="SAM" id="SignalP"/>
    </source>
</evidence>
<dbReference type="SMART" id="SM00710">
    <property type="entry name" value="PbH1"/>
    <property type="match status" value="11"/>
</dbReference>
<dbReference type="Pfam" id="PF00295">
    <property type="entry name" value="Glyco_hydro_28"/>
    <property type="match status" value="4"/>
</dbReference>
<dbReference type="PANTHER" id="PTHR31339:SF9">
    <property type="entry name" value="PLASMIN AND FIBRONECTIN-BINDING PROTEIN A"/>
    <property type="match status" value="1"/>
</dbReference>
<proteinExistence type="inferred from homology"/>
<name>A0ABQ9I5V3_9NEOP</name>
<evidence type="ECO:0000256" key="4">
    <source>
        <dbReference type="RuleBase" id="RU361169"/>
    </source>
</evidence>
<protein>
    <recommendedName>
        <fullName evidence="8">Glycoside hydrolase family 28</fullName>
    </recommendedName>
</protein>
<keyword evidence="2 4" id="KW-0378">Hydrolase</keyword>
<evidence type="ECO:0000256" key="3">
    <source>
        <dbReference type="ARBA" id="ARBA00023295"/>
    </source>
</evidence>
<gene>
    <name evidence="6" type="ORF">PR048_010869</name>
</gene>
<evidence type="ECO:0000313" key="7">
    <source>
        <dbReference type="Proteomes" id="UP001159363"/>
    </source>
</evidence>
<sequence>MKQSLNILLIFTAMAWIHVGTARDLRNVTEPKTPHTCTSLKATDGDDTEAIQKALDACAKGKIVALTSGTFYSGPLSIPSGVSLLVDDGVVLKAIPNPTLYDLGAKTCGTLDQYGVGCKSFITILGAKGSGIYGKGTIDGQANVTMTGKNLSWWQLSHEALKAHNYQNNPMLVQINNSVDITLYQVTLINSPFYTVTGYETDGLTVWGLTILAPASARNTDGVDPIGCQNVTIAHCFISIGDDHVAIKALTAPSRHISVFNNHFEHGNALAIGSEVNHGASEVTVANLTFNGSNTGIHIKSNTFRGGHVVNITYDNICAYRVRRPIHFEMTYGHLQGNRTPLFRNISINNMKVLTNGSYIIRGLSESNPIEVTLNNVHIAKNSSYSENFAKVTGKLVADATAIFTILALFWEVTARDLRNVTEPKIPQTCVSLVTTGKDDTKAIQNALDTCAKGKAVALSSGTFYSGPFSIPSGVGLLVDEGVTLKAIPNPALYDLGAKTCGTLNEFGVGCKAFITLLGVKGSGIYGKGTIDGQGNVTMTGKNETWWQLSNDAEAANNYQNNPMLVQINNSMDIALYQVTLINSPFYTVASYESVGLTVWGLTILAPASARNTDGIDPIGCRNVTIAHCYVSIGDDHVAIKALTAPSRHISVFNNHFDQGRGISIGSEVNHGARDVTVANVTFNGSVNAIHIKSNRFRGGHVTNIVYDNICIYKVQNPIVMEMTYDGLHGNQTPVFQNITISNMKVLTKGRYTIHGLKPKIPQTCMSLKSSGGDDTKIIQSSLDTCAKGKAVALSSGTFYSGPLSIPSGVGLLLDEGVTLKAIPNPALYDLGAKTCGTLNEFGVGCKAFITLLGVKGSGIYGKGTIDGQGNVTMTGKNETWWQLSNDAEAANNYQNNPMLVQINNSMDIALYQVTLINSPFYTVASYESVGLTVWGLTILAPASARNTDGIDPIGCRNVTIAHCYVSIGDDHVAIKALTAPSRHISVFNNHFDQGRGISIGSEVNHGARDVTVANVTFNGSVNAIHIKSNTFRGGHVVNISYDNICAYKVQHPIYLEMTYMHLHGNQPKTPQTCTSLKATGGDDSKAIQKALDSCTKGKAVVLSSGTFYSGPLNIPSGVSLLVDNGVTLKAIPNPELYDLGAKTCGTLNEYGVGCKAFITMHGAKGSGIYGKGTIDGQANITMTGKNLSWWGLSHAALAANIYQNNPMLVQINNSMDITLYQVTLINSPFYTVTAYETIGWTVWGLTILAPASARNTDGVDPIGCQNVTIAHCFISIGDDHVAIKALTAPSRHISVFNNHFEHGNALAIGSEVNHGASEVTVANLTLNGSRIGIHIKSNFFRGGHVVNISYDNVCIINVTHPVYLDMMMNNLEGPNVPVFHNITISNVMLKVMEEQLVGFIKSVIHNMRHRRIPFLPQLRNGSEIYVLSLPTVTNVVLQRDAALPN</sequence>
<comment type="similarity">
    <text evidence="1 4">Belongs to the glycosyl hydrolase 28 family.</text>
</comment>
<evidence type="ECO:0000256" key="2">
    <source>
        <dbReference type="ARBA" id="ARBA00022801"/>
    </source>
</evidence>
<dbReference type="Proteomes" id="UP001159363">
    <property type="component" value="Chromosome 3"/>
</dbReference>
<dbReference type="InterPro" id="IPR006626">
    <property type="entry name" value="PbH1"/>
</dbReference>